<evidence type="ECO:0000313" key="2">
    <source>
        <dbReference type="EMBL" id="QTE30417.1"/>
    </source>
</evidence>
<dbReference type="Proteomes" id="UP000663937">
    <property type="component" value="Chromosome"/>
</dbReference>
<dbReference type="RefSeq" id="WP_227424748.1">
    <property type="nucleotide sequence ID" value="NZ_CP071868.1"/>
</dbReference>
<dbReference type="AlphaFoldDB" id="A0A8A4ZIS1"/>
<protein>
    <submittedName>
        <fullName evidence="2">Uncharacterized protein</fullName>
    </submittedName>
</protein>
<gene>
    <name evidence="2" type="ORF">J4E96_05340</name>
</gene>
<organism evidence="2 3">
    <name type="scientific">Pengzhenrongella sicca</name>
    <dbReference type="NCBI Taxonomy" id="2819238"/>
    <lineage>
        <taxon>Bacteria</taxon>
        <taxon>Bacillati</taxon>
        <taxon>Actinomycetota</taxon>
        <taxon>Actinomycetes</taxon>
        <taxon>Micrococcales</taxon>
        <taxon>Pengzhenrongella</taxon>
    </lineage>
</organism>
<proteinExistence type="predicted"/>
<feature type="compositionally biased region" description="Acidic residues" evidence="1">
    <location>
        <begin position="32"/>
        <end position="43"/>
    </location>
</feature>
<feature type="region of interest" description="Disordered" evidence="1">
    <location>
        <begin position="1"/>
        <end position="43"/>
    </location>
</feature>
<keyword evidence="3" id="KW-1185">Reference proteome</keyword>
<evidence type="ECO:0000256" key="1">
    <source>
        <dbReference type="SAM" id="MobiDB-lite"/>
    </source>
</evidence>
<reference evidence="2" key="1">
    <citation type="submission" date="2021-03" db="EMBL/GenBank/DDBJ databases">
        <title>Pengzhenrongella sicca gen. nov., sp. nov., a new member of suborder Micrococcineae isolated from High-Arctic tundra soil.</title>
        <authorList>
            <person name="Peng F."/>
        </authorList>
    </citation>
    <scope>NUCLEOTIDE SEQUENCE</scope>
    <source>
        <strain evidence="2">LRZ-2</strain>
    </source>
</reference>
<dbReference type="KEGG" id="psic:J4E96_05340"/>
<accession>A0A8A4ZIS1</accession>
<name>A0A8A4ZIS1_9MICO</name>
<feature type="region of interest" description="Disordered" evidence="1">
    <location>
        <begin position="87"/>
        <end position="129"/>
    </location>
</feature>
<evidence type="ECO:0000313" key="3">
    <source>
        <dbReference type="Proteomes" id="UP000663937"/>
    </source>
</evidence>
<dbReference type="EMBL" id="CP071868">
    <property type="protein sequence ID" value="QTE30417.1"/>
    <property type="molecule type" value="Genomic_DNA"/>
</dbReference>
<sequence length="129" mass="13276">MGDANDATVHGPTAPVTAEAGNAAEDRLGPDPSDDNEPIDPEQIDAAATAAQISPLGDEVMSLLAEHIPLALLVDLAAAPSDRASTEILRAEGLPDEAWWEQPEGDSHPAASGLPEESADEGSRKFTSA</sequence>